<dbReference type="InterPro" id="IPR049557">
    <property type="entry name" value="Transketolase_CS"/>
</dbReference>
<organism evidence="7 8">
    <name type="scientific">Anaerobacillus alkalilacustris</name>
    <dbReference type="NCBI Taxonomy" id="393763"/>
    <lineage>
        <taxon>Bacteria</taxon>
        <taxon>Bacillati</taxon>
        <taxon>Bacillota</taxon>
        <taxon>Bacilli</taxon>
        <taxon>Bacillales</taxon>
        <taxon>Bacillaceae</taxon>
        <taxon>Anaerobacillus</taxon>
    </lineage>
</organism>
<proteinExistence type="inferred from homology"/>
<dbReference type="CDD" id="cd02012">
    <property type="entry name" value="TPP_TK"/>
    <property type="match status" value="1"/>
</dbReference>
<dbReference type="RefSeq" id="WP_071310250.1">
    <property type="nucleotide sequence ID" value="NZ_MLQR01000031.1"/>
</dbReference>
<evidence type="ECO:0000256" key="1">
    <source>
        <dbReference type="ARBA" id="ARBA00001964"/>
    </source>
</evidence>
<sequence length="276" mass="30320">MREELQNYSSELRMHIIDMLTEAGSGHPGGSLSAADILTYLYFQEMNVDPTKKDDPDRDRFVLSKGHAAPVLYGALAMKGFIDLEELKNLRKLGSMLQGHPDMKRIPGVDMSTGSLGQGFSASVGMAIGNKLDNKESRVYVLLGDGEIQEGIVWEAAMAASHYKLDNLVAIVDHNGLQIDGPNDEVMTVSPLKEKWESFGWNVIEINGHSFEDIENGFSQARTVKGKPSVLIADTVKGKGVSFMENQIGWHGVAPSEQDRINAFEELQGLTIKEGR</sequence>
<feature type="domain" description="Transketolase N-terminal" evidence="6">
    <location>
        <begin position="10"/>
        <end position="269"/>
    </location>
</feature>
<dbReference type="PANTHER" id="PTHR47514">
    <property type="entry name" value="TRANSKETOLASE N-TERMINAL SECTION-RELATED"/>
    <property type="match status" value="1"/>
</dbReference>
<keyword evidence="5" id="KW-0786">Thiamine pyrophosphate</keyword>
<evidence type="ECO:0000256" key="4">
    <source>
        <dbReference type="ARBA" id="ARBA00022723"/>
    </source>
</evidence>
<dbReference type="PANTHER" id="PTHR47514:SF1">
    <property type="entry name" value="TRANSKETOLASE N-TERMINAL SECTION-RELATED"/>
    <property type="match status" value="1"/>
</dbReference>
<dbReference type="EMBL" id="MLQR01000031">
    <property type="protein sequence ID" value="OIJ12572.1"/>
    <property type="molecule type" value="Genomic_DNA"/>
</dbReference>
<accession>A0A1S2LJ85</accession>
<dbReference type="Pfam" id="PF00456">
    <property type="entry name" value="Transketolase_N"/>
    <property type="match status" value="1"/>
</dbReference>
<dbReference type="GO" id="GO:0016740">
    <property type="term" value="F:transferase activity"/>
    <property type="evidence" value="ECO:0007669"/>
    <property type="project" value="UniProtKB-KW"/>
</dbReference>
<keyword evidence="8" id="KW-1185">Reference proteome</keyword>
<name>A0A1S2LJ85_9BACI</name>
<dbReference type="Gene3D" id="3.40.50.970">
    <property type="match status" value="1"/>
</dbReference>
<keyword evidence="3" id="KW-0808">Transferase</keyword>
<evidence type="ECO:0000256" key="3">
    <source>
        <dbReference type="ARBA" id="ARBA00022679"/>
    </source>
</evidence>
<evidence type="ECO:0000313" key="8">
    <source>
        <dbReference type="Proteomes" id="UP000179524"/>
    </source>
</evidence>
<dbReference type="Proteomes" id="UP000179524">
    <property type="component" value="Unassembled WGS sequence"/>
</dbReference>
<dbReference type="InterPro" id="IPR029061">
    <property type="entry name" value="THDP-binding"/>
</dbReference>
<dbReference type="InterPro" id="IPR005474">
    <property type="entry name" value="Transketolase_N"/>
</dbReference>
<dbReference type="AlphaFoldDB" id="A0A1S2LJ85"/>
<evidence type="ECO:0000256" key="5">
    <source>
        <dbReference type="ARBA" id="ARBA00023052"/>
    </source>
</evidence>
<comment type="caution">
    <text evidence="7">The sequence shown here is derived from an EMBL/GenBank/DDBJ whole genome shotgun (WGS) entry which is preliminary data.</text>
</comment>
<gene>
    <name evidence="7" type="ORF">BKP37_14190</name>
</gene>
<comment type="similarity">
    <text evidence="2">Belongs to the transketolase family.</text>
</comment>
<dbReference type="GO" id="GO:0046872">
    <property type="term" value="F:metal ion binding"/>
    <property type="evidence" value="ECO:0007669"/>
    <property type="project" value="UniProtKB-KW"/>
</dbReference>
<evidence type="ECO:0000259" key="6">
    <source>
        <dbReference type="Pfam" id="PF00456"/>
    </source>
</evidence>
<protein>
    <submittedName>
        <fullName evidence="7">Transketolase</fullName>
    </submittedName>
</protein>
<dbReference type="OrthoDB" id="8732661at2"/>
<keyword evidence="4" id="KW-0479">Metal-binding</keyword>
<dbReference type="SUPFAM" id="SSF52518">
    <property type="entry name" value="Thiamin diphosphate-binding fold (THDP-binding)"/>
    <property type="match status" value="1"/>
</dbReference>
<reference evidence="7 8" key="1">
    <citation type="submission" date="2016-10" db="EMBL/GenBank/DDBJ databases">
        <title>Draft genome sequences of four alkaliphilic bacteria belonging to the Anaerobacillus genus.</title>
        <authorList>
            <person name="Bassil N.M."/>
            <person name="Lloyd J.R."/>
        </authorList>
    </citation>
    <scope>NUCLEOTIDE SEQUENCE [LARGE SCALE GENOMIC DNA]</scope>
    <source>
        <strain evidence="7 8">DSM 18345</strain>
    </source>
</reference>
<evidence type="ECO:0000256" key="2">
    <source>
        <dbReference type="ARBA" id="ARBA00007131"/>
    </source>
</evidence>
<dbReference type="PROSITE" id="PS00801">
    <property type="entry name" value="TRANSKETOLASE_1"/>
    <property type="match status" value="1"/>
</dbReference>
<comment type="cofactor">
    <cofactor evidence="1">
        <name>thiamine diphosphate</name>
        <dbReference type="ChEBI" id="CHEBI:58937"/>
    </cofactor>
</comment>
<evidence type="ECO:0000313" key="7">
    <source>
        <dbReference type="EMBL" id="OIJ12572.1"/>
    </source>
</evidence>